<dbReference type="Pfam" id="PF01061">
    <property type="entry name" value="ABC2_membrane"/>
    <property type="match status" value="1"/>
</dbReference>
<dbReference type="RefSeq" id="WP_053463824.1">
    <property type="nucleotide sequence ID" value="NZ_CP027850.1"/>
</dbReference>
<feature type="transmembrane region" description="Helical" evidence="5">
    <location>
        <begin position="55"/>
        <end position="77"/>
    </location>
</feature>
<evidence type="ECO:0000256" key="2">
    <source>
        <dbReference type="ARBA" id="ARBA00022692"/>
    </source>
</evidence>
<dbReference type="PIRSF" id="PIRSF006648">
    <property type="entry name" value="DrrB"/>
    <property type="match status" value="1"/>
</dbReference>
<name>A0ABM6TMK0_9CAUL</name>
<dbReference type="InterPro" id="IPR051784">
    <property type="entry name" value="Nod_factor_ABC_transporter"/>
</dbReference>
<keyword evidence="8" id="KW-1185">Reference proteome</keyword>
<keyword evidence="4 5" id="KW-0472">Membrane</keyword>
<accession>A0ABM6TMK0</accession>
<keyword evidence="2 5" id="KW-0812">Transmembrane</keyword>
<feature type="transmembrane region" description="Helical" evidence="5">
    <location>
        <begin position="24"/>
        <end position="43"/>
    </location>
</feature>
<proteinExistence type="predicted"/>
<evidence type="ECO:0000313" key="7">
    <source>
        <dbReference type="EMBL" id="AVQ04465.1"/>
    </source>
</evidence>
<keyword evidence="3 5" id="KW-1133">Transmembrane helix</keyword>
<dbReference type="PANTHER" id="PTHR43229">
    <property type="entry name" value="NODULATION PROTEIN J"/>
    <property type="match status" value="1"/>
</dbReference>
<evidence type="ECO:0000259" key="6">
    <source>
        <dbReference type="Pfam" id="PF01061"/>
    </source>
</evidence>
<feature type="domain" description="ABC-2 type transporter transmembrane" evidence="6">
    <location>
        <begin position="12"/>
        <end position="202"/>
    </location>
</feature>
<feature type="transmembrane region" description="Helical" evidence="5">
    <location>
        <begin position="222"/>
        <end position="240"/>
    </location>
</feature>
<comment type="subcellular location">
    <subcellularLocation>
        <location evidence="1">Membrane</location>
        <topology evidence="1">Multi-pass membrane protein</topology>
    </subcellularLocation>
</comment>
<evidence type="ECO:0000256" key="1">
    <source>
        <dbReference type="ARBA" id="ARBA00004141"/>
    </source>
</evidence>
<evidence type="ECO:0000256" key="3">
    <source>
        <dbReference type="ARBA" id="ARBA00022989"/>
    </source>
</evidence>
<dbReference type="Proteomes" id="UP000240527">
    <property type="component" value="Chromosome"/>
</dbReference>
<protein>
    <submittedName>
        <fullName evidence="7">ABC transporter permease</fullName>
    </submittedName>
</protein>
<evidence type="ECO:0000256" key="5">
    <source>
        <dbReference type="SAM" id="Phobius"/>
    </source>
</evidence>
<evidence type="ECO:0000256" key="4">
    <source>
        <dbReference type="ARBA" id="ARBA00023136"/>
    </source>
</evidence>
<organism evidence="7 8">
    <name type="scientific">Caulobacter segnis</name>
    <dbReference type="NCBI Taxonomy" id="88688"/>
    <lineage>
        <taxon>Bacteria</taxon>
        <taxon>Pseudomonadati</taxon>
        <taxon>Pseudomonadota</taxon>
        <taxon>Alphaproteobacteria</taxon>
        <taxon>Caulobacterales</taxon>
        <taxon>Caulobacteraceae</taxon>
        <taxon>Caulobacter</taxon>
    </lineage>
</organism>
<sequence>MHTLAIYGREARAQILSTVRTPQFVIPSVALPLLFYGVMGLGLSKGREEVAHFMLANYVIFAAIAPAMFGFGAAVAAEREAKMIELKQIAPLPAGGYLVGRLAAALALIAASVLLLGGLAWFGGVRMDAWRWAATLGLGLVSTIPFAMIGLNIGLRMGSQGATALANLVFLAFSLFGGLWIPLSAMPEWFGDIAQATPSYHLGRLSQMLSGMQPLANVEQHVTILVAMTLAAVFGAWIAWRRRAA</sequence>
<dbReference type="PANTHER" id="PTHR43229:SF3">
    <property type="entry name" value="ABC-TYPE MULTIDRUG TRANSPORT SYSTEM, PERMEASE COMPONENT"/>
    <property type="match status" value="1"/>
</dbReference>
<evidence type="ECO:0000313" key="8">
    <source>
        <dbReference type="Proteomes" id="UP000240527"/>
    </source>
</evidence>
<dbReference type="InterPro" id="IPR000412">
    <property type="entry name" value="ABC_2_transport"/>
</dbReference>
<dbReference type="InterPro" id="IPR013525">
    <property type="entry name" value="ABC2_TM"/>
</dbReference>
<feature type="transmembrane region" description="Helical" evidence="5">
    <location>
        <begin position="129"/>
        <end position="153"/>
    </location>
</feature>
<gene>
    <name evidence="7" type="ORF">B7G68_14070</name>
</gene>
<reference evidence="7 8" key="1">
    <citation type="journal article" date="2015" name="Biotechnol. Bioeng.">
        <title>Genome sequence and phenotypic characterization of Caulobacter segnis.</title>
        <authorList>
            <person name="Patel S."/>
            <person name="Fletcher B."/>
            <person name="Scott D.C."/>
            <person name="Ely B."/>
        </authorList>
    </citation>
    <scope>NUCLEOTIDE SEQUENCE [LARGE SCALE GENOMIC DNA]</scope>
    <source>
        <strain evidence="7 8">TK0059</strain>
    </source>
</reference>
<feature type="transmembrane region" description="Helical" evidence="5">
    <location>
        <begin position="98"/>
        <end position="123"/>
    </location>
</feature>
<feature type="transmembrane region" description="Helical" evidence="5">
    <location>
        <begin position="165"/>
        <end position="183"/>
    </location>
</feature>
<dbReference type="EMBL" id="CP027850">
    <property type="protein sequence ID" value="AVQ04465.1"/>
    <property type="molecule type" value="Genomic_DNA"/>
</dbReference>